<evidence type="ECO:0000256" key="2">
    <source>
        <dbReference type="SAM" id="Coils"/>
    </source>
</evidence>
<dbReference type="Proteomes" id="UP000481109">
    <property type="component" value="Unassembled WGS sequence"/>
</dbReference>
<dbReference type="SUPFAM" id="SSF55781">
    <property type="entry name" value="GAF domain-like"/>
    <property type="match status" value="1"/>
</dbReference>
<feature type="domain" description="GAF" evidence="3">
    <location>
        <begin position="81"/>
        <end position="231"/>
    </location>
</feature>
<dbReference type="PANTHER" id="PTHR33744">
    <property type="entry name" value="CARBOHYDRATE DIACID REGULATOR"/>
    <property type="match status" value="1"/>
</dbReference>
<dbReference type="InterPro" id="IPR003018">
    <property type="entry name" value="GAF"/>
</dbReference>
<gene>
    <name evidence="4" type="ORF">G6045_32750</name>
</gene>
<dbReference type="EMBL" id="JAAKZW010000213">
    <property type="protein sequence ID" value="NGO80391.1"/>
    <property type="molecule type" value="Genomic_DNA"/>
</dbReference>
<dbReference type="InterPro" id="IPR029016">
    <property type="entry name" value="GAF-like_dom_sf"/>
</dbReference>
<evidence type="ECO:0000313" key="4">
    <source>
        <dbReference type="EMBL" id="NGO80391.1"/>
    </source>
</evidence>
<dbReference type="Pfam" id="PF17853">
    <property type="entry name" value="GGDEF_2"/>
    <property type="match status" value="1"/>
</dbReference>
<sequence>MTGTDKTRSWLGLLAADASRAELHDHRAALLENADVEARRETETDGAHADVIKNHLEDRRQTARELAALNDLARRLATLRDTREVLHEVCVQARQLLGVDVAYIMLRHGEQDLRIETADGSMGSVLRGIVLGAEEGLGGLVLRHGRPLWSEDYLGDPRLRRGRPLETAATSEQLGGILGVPLQVRDEGLGVLLAAERRPRRFSEREVELLAGLAAHAAVALRNAELFEQHVAALAELRESNRSLQRTIAARQQANDLREDLWQLMIRGGDVPGIAEVLSRAVGLPVLILDAAGRPLTPEVPEAAELEALLGPQSPGEWFERRRSRTWSEGERHFAGTMVALPDGCAGCVLVAGAEPVEADAVRLLEIAAATVGMAVAGQRAVAEAELRARGEFVSALLAPDGGEVSVRRRARAAGIDLDALRTVVVLAPADGEERATTRLAARLAAELGGWSAEHGSGAVALLPRVDPQTVRDRVLVLGDGALPAAVGVAACDGGGPAGMREAHESARQTAALLQALARERDVALVEELGIYRSVFSRAGRHDIRAFVQATIGRLVEHDRAKQSDLTRTCEVFLGEAQHHARTCEALNIHANTLYHRLDRVTELLGEGWRGPERAWEIQLALRMRHLMAARNL</sequence>
<reference evidence="4 5" key="1">
    <citation type="submission" date="2020-02" db="EMBL/GenBank/DDBJ databases">
        <title>Whole-genome analyses of novel actinobacteria.</title>
        <authorList>
            <person name="Sahin N."/>
            <person name="Tokatli A."/>
        </authorList>
    </citation>
    <scope>NUCLEOTIDE SEQUENCE [LARGE SCALE GENOMIC DNA]</scope>
    <source>
        <strain evidence="4 5">YC504</strain>
    </source>
</reference>
<keyword evidence="5" id="KW-1185">Reference proteome</keyword>
<feature type="coiled-coil region" evidence="2">
    <location>
        <begin position="227"/>
        <end position="254"/>
    </location>
</feature>
<proteinExistence type="inferred from homology"/>
<evidence type="ECO:0000313" key="5">
    <source>
        <dbReference type="Proteomes" id="UP000481109"/>
    </source>
</evidence>
<keyword evidence="2" id="KW-0175">Coiled coil</keyword>
<dbReference type="Gene3D" id="3.30.450.40">
    <property type="match status" value="1"/>
</dbReference>
<dbReference type="InterPro" id="IPR025736">
    <property type="entry name" value="PucR_C-HTH_dom"/>
</dbReference>
<dbReference type="PANTHER" id="PTHR33744:SF1">
    <property type="entry name" value="DNA-BINDING TRANSCRIPTIONAL ACTIVATOR ADER"/>
    <property type="match status" value="1"/>
</dbReference>
<name>A0A6G4XUV9_9ACTN</name>
<dbReference type="InterPro" id="IPR042070">
    <property type="entry name" value="PucR_C-HTH_sf"/>
</dbReference>
<dbReference type="AlphaFoldDB" id="A0A6G4XUV9"/>
<dbReference type="InterPro" id="IPR041522">
    <property type="entry name" value="CdaR_GGDEF"/>
</dbReference>
<evidence type="ECO:0000256" key="1">
    <source>
        <dbReference type="ARBA" id="ARBA00006754"/>
    </source>
</evidence>
<dbReference type="Gene3D" id="1.10.10.2840">
    <property type="entry name" value="PucR C-terminal helix-turn-helix domain"/>
    <property type="match status" value="1"/>
</dbReference>
<dbReference type="InterPro" id="IPR051448">
    <property type="entry name" value="CdaR-like_regulators"/>
</dbReference>
<dbReference type="RefSeq" id="WP_165335811.1">
    <property type="nucleotide sequence ID" value="NZ_JAAKZW010000213.1"/>
</dbReference>
<comment type="similarity">
    <text evidence="1">Belongs to the CdaR family.</text>
</comment>
<dbReference type="SMART" id="SM00065">
    <property type="entry name" value="GAF"/>
    <property type="match status" value="1"/>
</dbReference>
<dbReference type="Pfam" id="PF13556">
    <property type="entry name" value="HTH_30"/>
    <property type="match status" value="1"/>
</dbReference>
<dbReference type="Pfam" id="PF13185">
    <property type="entry name" value="GAF_2"/>
    <property type="match status" value="1"/>
</dbReference>
<accession>A0A6G4XUV9</accession>
<protein>
    <submittedName>
        <fullName evidence="4">GAF domain-containing protein</fullName>
    </submittedName>
</protein>
<comment type="caution">
    <text evidence="4">The sequence shown here is derived from an EMBL/GenBank/DDBJ whole genome shotgun (WGS) entry which is preliminary data.</text>
</comment>
<evidence type="ECO:0000259" key="3">
    <source>
        <dbReference type="SMART" id="SM00065"/>
    </source>
</evidence>
<organism evidence="4 5">
    <name type="scientific">Streptomyces mesophilus</name>
    <dbReference type="NCBI Taxonomy" id="1775132"/>
    <lineage>
        <taxon>Bacteria</taxon>
        <taxon>Bacillati</taxon>
        <taxon>Actinomycetota</taxon>
        <taxon>Actinomycetes</taxon>
        <taxon>Kitasatosporales</taxon>
        <taxon>Streptomycetaceae</taxon>
        <taxon>Streptomyces</taxon>
    </lineage>
</organism>